<sequence>MSKTISMTARARKSAKANQWVEENVEARPPPVGRRKRLTIDMDADAHRELKMHCAKNDRQISEFVRELIDREVSASRE</sequence>
<protein>
    <recommendedName>
        <fullName evidence="4">ParG</fullName>
    </recommendedName>
</protein>
<reference evidence="2 3" key="1">
    <citation type="journal article" date="2016" name="Front. Microbiol.">
        <title>Fuerstia marisgermanicae gen. nov., sp. nov., an Unusual Member of the Phylum Planctomycetes from the German Wadden Sea.</title>
        <authorList>
            <person name="Kohn T."/>
            <person name="Heuer A."/>
            <person name="Jogler M."/>
            <person name="Vollmers J."/>
            <person name="Boedeker C."/>
            <person name="Bunk B."/>
            <person name="Rast P."/>
            <person name="Borchert D."/>
            <person name="Glockner I."/>
            <person name="Freese H.M."/>
            <person name="Klenk H.P."/>
            <person name="Overmann J."/>
            <person name="Kaster A.K."/>
            <person name="Rohde M."/>
            <person name="Wiegand S."/>
            <person name="Jogler C."/>
        </authorList>
    </citation>
    <scope>NUCLEOTIDE SEQUENCE [LARGE SCALE GENOMIC DNA]</scope>
    <source>
        <strain evidence="2 3">NH11</strain>
    </source>
</reference>
<keyword evidence="3" id="KW-1185">Reference proteome</keyword>
<accession>A0A1P8WPA3</accession>
<dbReference type="RefSeq" id="WP_077026983.1">
    <property type="nucleotide sequence ID" value="NZ_CP017641.1"/>
</dbReference>
<dbReference type="Pfam" id="PF09274">
    <property type="entry name" value="ParG"/>
    <property type="match status" value="1"/>
</dbReference>
<feature type="region of interest" description="Disordered" evidence="1">
    <location>
        <begin position="1"/>
        <end position="32"/>
    </location>
</feature>
<organism evidence="2 3">
    <name type="scientific">Fuerstiella marisgermanici</name>
    <dbReference type="NCBI Taxonomy" id="1891926"/>
    <lineage>
        <taxon>Bacteria</taxon>
        <taxon>Pseudomonadati</taxon>
        <taxon>Planctomycetota</taxon>
        <taxon>Planctomycetia</taxon>
        <taxon>Planctomycetales</taxon>
        <taxon>Planctomycetaceae</taxon>
        <taxon>Fuerstiella</taxon>
    </lineage>
</organism>
<dbReference type="STRING" id="1891926.Fuma_05541"/>
<evidence type="ECO:0000313" key="2">
    <source>
        <dbReference type="EMBL" id="APZ95878.1"/>
    </source>
</evidence>
<dbReference type="InterPro" id="IPR010985">
    <property type="entry name" value="Ribbon_hlx_hlx"/>
</dbReference>
<dbReference type="KEGG" id="fmr:Fuma_05541"/>
<evidence type="ECO:0000313" key="3">
    <source>
        <dbReference type="Proteomes" id="UP000187735"/>
    </source>
</evidence>
<gene>
    <name evidence="2" type="ORF">Fuma_05541</name>
</gene>
<dbReference type="Proteomes" id="UP000187735">
    <property type="component" value="Chromosome"/>
</dbReference>
<dbReference type="OrthoDB" id="289327at2"/>
<name>A0A1P8WPA3_9PLAN</name>
<proteinExistence type="predicted"/>
<dbReference type="EMBL" id="CP017641">
    <property type="protein sequence ID" value="APZ95878.1"/>
    <property type="molecule type" value="Genomic_DNA"/>
</dbReference>
<dbReference type="InterPro" id="IPR013321">
    <property type="entry name" value="Arc_rbn_hlx_hlx"/>
</dbReference>
<evidence type="ECO:0000256" key="1">
    <source>
        <dbReference type="SAM" id="MobiDB-lite"/>
    </source>
</evidence>
<evidence type="ECO:0008006" key="4">
    <source>
        <dbReference type="Google" id="ProtNLM"/>
    </source>
</evidence>
<dbReference type="Gene3D" id="1.10.1220.10">
    <property type="entry name" value="Met repressor-like"/>
    <property type="match status" value="1"/>
</dbReference>
<dbReference type="SUPFAM" id="SSF47598">
    <property type="entry name" value="Ribbon-helix-helix"/>
    <property type="match status" value="1"/>
</dbReference>
<dbReference type="GO" id="GO:0006355">
    <property type="term" value="P:regulation of DNA-templated transcription"/>
    <property type="evidence" value="ECO:0007669"/>
    <property type="project" value="InterPro"/>
</dbReference>
<dbReference type="AlphaFoldDB" id="A0A1P8WPA3"/>
<dbReference type="InterPro" id="IPR015354">
    <property type="entry name" value="DNA_partition_ParG"/>
</dbReference>